<feature type="domain" description="Helicase C-terminal" evidence="24">
    <location>
        <begin position="1398"/>
        <end position="1558"/>
    </location>
</feature>
<evidence type="ECO:0000256" key="20">
    <source>
        <dbReference type="SAM" id="Coils"/>
    </source>
</evidence>
<dbReference type="RefSeq" id="XP_022495821.1">
    <property type="nucleotide sequence ID" value="XM_022648226.1"/>
</dbReference>
<feature type="transmembrane region" description="Helical" evidence="22">
    <location>
        <begin position="1921"/>
        <end position="1942"/>
    </location>
</feature>
<dbReference type="Gene3D" id="1.20.1740.10">
    <property type="entry name" value="Amino acid/polyamine transporter I"/>
    <property type="match status" value="1"/>
</dbReference>
<keyword evidence="7 19" id="KW-0227">DNA damage</keyword>
<dbReference type="Pfam" id="PF13520">
    <property type="entry name" value="AA_permease_2"/>
    <property type="match status" value="1"/>
</dbReference>
<evidence type="ECO:0000256" key="4">
    <source>
        <dbReference type="ARBA" id="ARBA00019805"/>
    </source>
</evidence>
<dbReference type="InterPro" id="IPR027417">
    <property type="entry name" value="P-loop_NTPase"/>
</dbReference>
<dbReference type="InterPro" id="IPR002293">
    <property type="entry name" value="AA/rel_permease1"/>
</dbReference>
<evidence type="ECO:0000256" key="21">
    <source>
        <dbReference type="SAM" id="MobiDB-lite"/>
    </source>
</evidence>
<dbReference type="InterPro" id="IPR031047">
    <property type="entry name" value="DEXQc_INO80"/>
</dbReference>
<evidence type="ECO:0000256" key="14">
    <source>
        <dbReference type="ARBA" id="ARBA00023136"/>
    </source>
</evidence>
<sequence length="2224" mass="247507">MSGSTPYAVRSPTQSNQYPPPYSPTHPNRPFFVHEPFQIPPQHLIQTPPPFPPASLVHSPHHTRPTLASPLPSASALPPPPPPPPLPPSIGAGPQYQPLTSSPPFALQRSYSGHLVHPSMPSAYDVNPSHAHPAGPPSSALQSPLRDHHSLTNGRPGDISSSDSRPQSKDKPDRASNPMSFASILGPSNNEPSPKMAEAKLPPARPATPPPPPPSAPAPVPISLPVVESKIVPEKVPATKMLDLSPGQPLGNGHTKSQSKAEAVVPPKKYLAPPRPRKILTEGEADKILKALAVIDETVFSDAEDAAWSEYKERYKQRSRKRAADVYEGEQHKRKRRRGYLLESFIRSMDKQALIATQRFRERFEPVAAKEIADKDHQSEKERKKDMQRKRRREQQIRNEKERLEELEQRAREAEDQEEAQKYLRQAEKSQARIKQTTELLEGVPPQEDMEVPAPAPNYEGGVTSSFQLATPEPGEPPKKRSKKDPGAPSARLKKSKEKKQAEKDAAEAAYAAMEKDALIQIAPKEESTPAPSGKSKKSKVQEPPASPPPQTVNYESKGYIQIYEQIWRDLARKDIPKVYRIKQVSLATRSENLRKTAILASKQARKWQERTNKSMKDTQARAKRVMREMMSFWKRNEREERDLRRLAERKEIEDAKKAEADREANRQKRKLNFLISQTEIYSHFIGRKIKTDEIERATDDAEVAGAVEKRVPAADRDRGMDDLSLSNEHGNHKVTNFEDLDFDAEDESELRKAAAANAASALQDAQDKARNFNAQDPMDAFDSSEMNFQNPTMAGDVQVSQPKMLQAQLKEYQLKGLNWLVNLYEQGINGILADEMGLGKTVQSISVMGYLAEQHNIWGPFLVIAPASTLHNWQQEITRFVPAIKVLPYWGSAKDRKILRKFWDRKHITYTKDSEFHVLVTSYQLVVQDAQYFQKIRWQYMILDEAQAIKSSSSSRWKTLLAFQCRNRLLLTGTPIQNNMQELWALLHFIMPTLFDSHDEFSDWFSKDIESHAQSNTKLNQDQLKRLHMILKPFMLRRVKAHVQKELGDKVEKDVFCELTYRQRAYYSNLRSKISIMDLIEKAALGGDEDTATLMNLVMQFRKVCNHPDLFERADTTSPFSMSYYAETASFVREGSFVQVGYSVRNQIQYYLPRVLCNDVGRIDVAGPGNPYAGFRRAGFKTKGLGGLLRIWTPEHIKNSAEEDGAFSFLRFVDTSAGEASFHGESGLFERAIKLKKQHGRGLHIFQDSEDGPDGPPVHAMFNIVENQPRRALMELDPNSNLARLCNVSTDTLAEHGVSVLEPAARPKALAPPIEISCFDQSSISERQLTFFNMDIRSTLYPLEASLEEKLLERDVDPANFPISNMLPAPESAKARYTNISVPSMRRFVTDSGKLAKLDQLLRELKMGGHRVLLYFQMTRMIDLMEEYLTYRNYKYCRLDGSTKLEDRRDTVHDFQTRPEIFIFLLSTRAGGLGINLTSADTVIFYDSDWNPTIDSQAMDRAHRLGQTKQVTVYRLITRGTIEERIRKRAMQKEEVQRVVITGGDGAGVDFNTRDRRENRTKDIAMWLADDDQAALIEQKEKEIAEKPDEENTKKRSKKAAAAAASRKRKGEMSLDDMYHEGEGHFEDASAKPSGAATPVSAPETTAGPKRGPRGGRGVSKKAKTAKQRLAIVDAEGDLELKRSFSLLGMVGFSFSIVTCWTALGGTLIVGIVAGGPPVMVWSWVGICLLSLTVAYSFAEMCSAYPTAGGQYSWVAILAPPKYARGAAFVTGWFMCTGIVAMGAVNNFLGANFILGMANLNNPSYTIERWHTVLVTYLIATLAALSNVYLSRWLNQISTFAVAWNILSFFVVIITILAANDHKQSASFVFSDFQNQTGFSSGGMAVMIGLLQTLFGMCCYDAPSHMIEEMLNPAKEAPQAIILSVYLGAVTGFVFLISAFFCIGDLDATATTPTGVPLIQIFFDSTGSTGGATALASMITVIMLICSNSLMAEGSRALWAFSRDHGLPFSKLWARVNKRSQVPVYSVLLCGVLQAGLNSIYYASFEGFSTVISIATFGFYLSYAAPLFVRLWSLVTRANPAATTIRGGVYTLGRWSPYMNLAGLLFLVFAGIDFNFPQVGPVTASNMNYCSAAFGVIGLVSVVTWLFDGRKNFTGPQTPGIVNAIDAAAVAGGGDDDKGLTPDRVVAGDVDAKDKKDEKHAMTNSLGGESNETVPVDDVGKIA</sequence>
<dbReference type="EMBL" id="LVCJ01000099">
    <property type="protein sequence ID" value="OAL26817.1"/>
    <property type="molecule type" value="Genomic_DNA"/>
</dbReference>
<evidence type="ECO:0000256" key="11">
    <source>
        <dbReference type="ARBA" id="ARBA00023015"/>
    </source>
</evidence>
<feature type="transmembrane region" description="Helical" evidence="22">
    <location>
        <begin position="2096"/>
        <end position="2115"/>
    </location>
</feature>
<evidence type="ECO:0000256" key="10">
    <source>
        <dbReference type="ARBA" id="ARBA00022989"/>
    </source>
</evidence>
<keyword evidence="13 19" id="KW-0238">DNA-binding</keyword>
<comment type="subunit">
    <text evidence="19">Component of the INO80 chromatin-remodeling complex.</text>
</comment>
<name>A0A178CBA5_9EURO</name>
<evidence type="ECO:0000256" key="9">
    <source>
        <dbReference type="ARBA" id="ARBA00022840"/>
    </source>
</evidence>
<keyword evidence="15" id="KW-0010">Activator</keyword>
<dbReference type="PROSITE" id="PS51194">
    <property type="entry name" value="HELICASE_CTER"/>
    <property type="match status" value="1"/>
</dbReference>
<dbReference type="GO" id="GO:0042393">
    <property type="term" value="F:histone binding"/>
    <property type="evidence" value="ECO:0007669"/>
    <property type="project" value="TreeGrafter"/>
</dbReference>
<keyword evidence="16" id="KW-0804">Transcription</keyword>
<evidence type="ECO:0000256" key="12">
    <source>
        <dbReference type="ARBA" id="ARBA00023054"/>
    </source>
</evidence>
<dbReference type="CDD" id="cd18002">
    <property type="entry name" value="DEXQc_INO80"/>
    <property type="match status" value="1"/>
</dbReference>
<dbReference type="GO" id="GO:0016887">
    <property type="term" value="F:ATP hydrolysis activity"/>
    <property type="evidence" value="ECO:0007669"/>
    <property type="project" value="TreeGrafter"/>
</dbReference>
<feature type="region of interest" description="Disordered" evidence="21">
    <location>
        <begin position="366"/>
        <end position="556"/>
    </location>
</feature>
<dbReference type="Gene3D" id="3.40.50.10810">
    <property type="entry name" value="Tandem AAA-ATPase domain"/>
    <property type="match status" value="1"/>
</dbReference>
<feature type="compositionally biased region" description="Low complexity" evidence="21">
    <location>
        <begin position="128"/>
        <end position="140"/>
    </location>
</feature>
<keyword evidence="10 22" id="KW-1133">Transmembrane helix</keyword>
<dbReference type="InterPro" id="IPR014001">
    <property type="entry name" value="Helicase_ATP-bd"/>
</dbReference>
<feature type="compositionally biased region" description="Basic and acidic residues" evidence="21">
    <location>
        <begin position="514"/>
        <end position="528"/>
    </location>
</feature>
<dbReference type="InterPro" id="IPR038718">
    <property type="entry name" value="SNF2-like_sf"/>
</dbReference>
<dbReference type="InterPro" id="IPR049730">
    <property type="entry name" value="SNF2/RAD54-like_C"/>
</dbReference>
<dbReference type="GO" id="GO:0016020">
    <property type="term" value="C:membrane"/>
    <property type="evidence" value="ECO:0007669"/>
    <property type="project" value="UniProtKB-SubCell"/>
</dbReference>
<evidence type="ECO:0000313" key="26">
    <source>
        <dbReference type="EMBL" id="OAL26817.1"/>
    </source>
</evidence>
<dbReference type="FunFam" id="3.40.50.10810:FF:000006">
    <property type="entry name" value="Putative DNA helicase INO80"/>
    <property type="match status" value="1"/>
</dbReference>
<keyword evidence="18" id="KW-0539">Nucleus</keyword>
<dbReference type="FunFam" id="3.40.50.300:FF:001269">
    <property type="entry name" value="SNF2 family helicase/ATPase"/>
    <property type="match status" value="1"/>
</dbReference>
<dbReference type="Proteomes" id="UP000185904">
    <property type="component" value="Unassembled WGS sequence"/>
</dbReference>
<feature type="transmembrane region" description="Helical" evidence="22">
    <location>
        <begin position="1768"/>
        <end position="1790"/>
    </location>
</feature>
<feature type="region of interest" description="Disordered" evidence="21">
    <location>
        <begin position="242"/>
        <end position="277"/>
    </location>
</feature>
<evidence type="ECO:0000256" key="16">
    <source>
        <dbReference type="ARBA" id="ARBA00023163"/>
    </source>
</evidence>
<dbReference type="GO" id="GO:0140658">
    <property type="term" value="F:ATP-dependent chromatin remodeler activity"/>
    <property type="evidence" value="ECO:0007669"/>
    <property type="project" value="InterPro"/>
</dbReference>
<dbReference type="Pfam" id="PF13892">
    <property type="entry name" value="DBINO"/>
    <property type="match status" value="1"/>
</dbReference>
<dbReference type="GO" id="GO:0003677">
    <property type="term" value="F:DNA binding"/>
    <property type="evidence" value="ECO:0007669"/>
    <property type="project" value="UniProtKB-UniRule"/>
</dbReference>
<keyword evidence="14 22" id="KW-0472">Membrane</keyword>
<evidence type="ECO:0000256" key="22">
    <source>
        <dbReference type="SAM" id="Phobius"/>
    </source>
</evidence>
<dbReference type="SMART" id="SM00487">
    <property type="entry name" value="DEXDc"/>
    <property type="match status" value="1"/>
</dbReference>
<dbReference type="InterPro" id="IPR001650">
    <property type="entry name" value="Helicase_C-like"/>
</dbReference>
<dbReference type="Pfam" id="PF00271">
    <property type="entry name" value="Helicase_C"/>
    <property type="match status" value="1"/>
</dbReference>
<comment type="function">
    <text evidence="19">ATPase component of the INO80 complex which remodels chromatin by shifting nucleosomes and is involved in DNA repair.</text>
</comment>
<dbReference type="InterPro" id="IPR020838">
    <property type="entry name" value="DBINO"/>
</dbReference>
<dbReference type="GO" id="GO:0031011">
    <property type="term" value="C:Ino80 complex"/>
    <property type="evidence" value="ECO:0007669"/>
    <property type="project" value="UniProtKB-UniRule"/>
</dbReference>
<dbReference type="GO" id="GO:0006351">
    <property type="term" value="P:DNA-templated transcription"/>
    <property type="evidence" value="ECO:0007669"/>
    <property type="project" value="InterPro"/>
</dbReference>
<evidence type="ECO:0000256" key="2">
    <source>
        <dbReference type="ARBA" id="ARBA00004141"/>
    </source>
</evidence>
<evidence type="ECO:0000256" key="1">
    <source>
        <dbReference type="ARBA" id="ARBA00004123"/>
    </source>
</evidence>
<keyword evidence="12 20" id="KW-0175">Coiled coil</keyword>
<feature type="compositionally biased region" description="Pro residues" evidence="21">
    <location>
        <begin position="77"/>
        <end position="88"/>
    </location>
</feature>
<feature type="domain" description="DBINO" evidence="25">
    <location>
        <begin position="567"/>
        <end position="692"/>
    </location>
</feature>
<evidence type="ECO:0000256" key="3">
    <source>
        <dbReference type="ARBA" id="ARBA00007025"/>
    </source>
</evidence>
<dbReference type="PANTHER" id="PTHR45685:SF2">
    <property type="entry name" value="CHROMATIN-REMODELING ATPASE INO80"/>
    <property type="match status" value="1"/>
</dbReference>
<evidence type="ECO:0000259" key="25">
    <source>
        <dbReference type="PROSITE" id="PS51413"/>
    </source>
</evidence>
<evidence type="ECO:0000256" key="15">
    <source>
        <dbReference type="ARBA" id="ARBA00023159"/>
    </source>
</evidence>
<feature type="transmembrane region" description="Helical" evidence="22">
    <location>
        <begin position="2023"/>
        <end position="2043"/>
    </location>
</feature>
<feature type="compositionally biased region" description="Pro residues" evidence="21">
    <location>
        <begin position="203"/>
        <end position="221"/>
    </location>
</feature>
<feature type="domain" description="Helicase ATP-binding" evidence="23">
    <location>
        <begin position="822"/>
        <end position="994"/>
    </location>
</feature>
<gene>
    <name evidence="26" type="ORF">AYO20_09959</name>
</gene>
<feature type="compositionally biased region" description="Basic and acidic residues" evidence="21">
    <location>
        <begin position="2191"/>
        <end position="2202"/>
    </location>
</feature>
<comment type="catalytic activity">
    <reaction evidence="19">
        <text>ATP + H2O = ADP + phosphate + H(+)</text>
        <dbReference type="Rhea" id="RHEA:13065"/>
        <dbReference type="ChEBI" id="CHEBI:15377"/>
        <dbReference type="ChEBI" id="CHEBI:15378"/>
        <dbReference type="ChEBI" id="CHEBI:30616"/>
        <dbReference type="ChEBI" id="CHEBI:43474"/>
        <dbReference type="ChEBI" id="CHEBI:456216"/>
    </reaction>
</comment>
<feature type="compositionally biased region" description="Basic and acidic residues" evidence="21">
    <location>
        <begin position="371"/>
        <end position="385"/>
    </location>
</feature>
<keyword evidence="9 19" id="KW-0067">ATP-binding</keyword>
<evidence type="ECO:0000259" key="24">
    <source>
        <dbReference type="PROSITE" id="PS51194"/>
    </source>
</evidence>
<keyword evidence="17 19" id="KW-0234">DNA repair</keyword>
<dbReference type="InterPro" id="IPR000330">
    <property type="entry name" value="SNF2_N"/>
</dbReference>
<feature type="compositionally biased region" description="Low complexity" evidence="21">
    <location>
        <begin position="67"/>
        <end position="76"/>
    </location>
</feature>
<dbReference type="SMART" id="SM00490">
    <property type="entry name" value="HELICc"/>
    <property type="match status" value="1"/>
</dbReference>
<evidence type="ECO:0000256" key="19">
    <source>
        <dbReference type="RuleBase" id="RU368001"/>
    </source>
</evidence>
<feature type="compositionally biased region" description="Basic residues" evidence="21">
    <location>
        <begin position="1652"/>
        <end position="1664"/>
    </location>
</feature>
<feature type="region of interest" description="Disordered" evidence="21">
    <location>
        <begin position="1584"/>
        <end position="1614"/>
    </location>
</feature>
<dbReference type="Pfam" id="PF00176">
    <property type="entry name" value="SNF2-rel_dom"/>
    <property type="match status" value="1"/>
</dbReference>
<comment type="similarity">
    <text evidence="3 19">Belongs to the SNF2/RAD54 helicase family.</text>
</comment>
<dbReference type="PANTHER" id="PTHR45685">
    <property type="entry name" value="HELICASE SRCAP-RELATED"/>
    <property type="match status" value="1"/>
</dbReference>
<evidence type="ECO:0000256" key="8">
    <source>
        <dbReference type="ARBA" id="ARBA00022801"/>
    </source>
</evidence>
<evidence type="ECO:0000256" key="17">
    <source>
        <dbReference type="ARBA" id="ARBA00023204"/>
    </source>
</evidence>
<evidence type="ECO:0000256" key="18">
    <source>
        <dbReference type="ARBA" id="ARBA00023242"/>
    </source>
</evidence>
<keyword evidence="27" id="KW-1185">Reference proteome</keyword>
<feature type="transmembrane region" description="Helical" evidence="22">
    <location>
        <begin position="2127"/>
        <end position="2148"/>
    </location>
</feature>
<feature type="transmembrane region" description="Helical" evidence="22">
    <location>
        <begin position="1720"/>
        <end position="1740"/>
    </location>
</feature>
<dbReference type="Gene3D" id="3.40.50.300">
    <property type="entry name" value="P-loop containing nucleotide triphosphate hydrolases"/>
    <property type="match status" value="1"/>
</dbReference>
<feature type="compositionally biased region" description="Basic and acidic residues" evidence="21">
    <location>
        <begin position="1584"/>
        <end position="1595"/>
    </location>
</feature>
<dbReference type="InterPro" id="IPR050520">
    <property type="entry name" value="INO80/SWR1_helicase"/>
</dbReference>
<feature type="transmembrane region" description="Helical" evidence="22">
    <location>
        <begin position="1838"/>
        <end position="1860"/>
    </location>
</feature>
<reference evidence="26 27" key="1">
    <citation type="submission" date="2016-03" db="EMBL/GenBank/DDBJ databases">
        <title>The draft genome sequence of Fonsecaea nubica causative agent of cutaneous subcutaneous infection in human host.</title>
        <authorList>
            <person name="Costa F."/>
            <person name="Sybren D.H."/>
            <person name="Raittz R.T."/>
            <person name="Weiss V.A."/>
            <person name="Leao A.C."/>
            <person name="Gomes R."/>
            <person name="De Souza E.M."/>
            <person name="Pedrosa F.O."/>
            <person name="Steffens M.B."/>
            <person name="Bombassaro A."/>
            <person name="Tadra-Sfeir M.Z."/>
            <person name="Moreno L.F."/>
            <person name="Najafzadeh M.J."/>
            <person name="Felipe M.S."/>
            <person name="Teixeira M."/>
            <person name="Sun J."/>
            <person name="Xi L."/>
            <person name="Castro M.A."/>
            <person name="Vicente V.A."/>
        </authorList>
    </citation>
    <scope>NUCLEOTIDE SEQUENCE [LARGE SCALE GENOMIC DNA]</scope>
    <source>
        <strain evidence="26 27">CBS 269.64</strain>
    </source>
</reference>
<feature type="compositionally biased region" description="Basic and acidic residues" evidence="21">
    <location>
        <begin position="319"/>
        <end position="331"/>
    </location>
</feature>
<proteinExistence type="inferred from homology"/>
<accession>A0A178CBA5</accession>
<dbReference type="GO" id="GO:0006281">
    <property type="term" value="P:DNA repair"/>
    <property type="evidence" value="ECO:0007669"/>
    <property type="project" value="UniProtKB-UniRule"/>
</dbReference>
<feature type="compositionally biased region" description="Polar residues" evidence="21">
    <location>
        <begin position="2203"/>
        <end position="2214"/>
    </location>
</feature>
<dbReference type="SUPFAM" id="SSF52540">
    <property type="entry name" value="P-loop containing nucleoside triphosphate hydrolases"/>
    <property type="match status" value="2"/>
</dbReference>
<feature type="compositionally biased region" description="Polar residues" evidence="21">
    <location>
        <begin position="1"/>
        <end position="17"/>
    </location>
</feature>
<dbReference type="GO" id="GO:0060255">
    <property type="term" value="P:regulation of macromolecule metabolic process"/>
    <property type="evidence" value="ECO:0007669"/>
    <property type="project" value="UniProtKB-ARBA"/>
</dbReference>
<feature type="compositionally biased region" description="Basic and acidic residues" evidence="21">
    <location>
        <begin position="394"/>
        <end position="431"/>
    </location>
</feature>
<dbReference type="PROSITE" id="PS51413">
    <property type="entry name" value="DBINO"/>
    <property type="match status" value="1"/>
</dbReference>
<evidence type="ECO:0000256" key="7">
    <source>
        <dbReference type="ARBA" id="ARBA00022763"/>
    </source>
</evidence>
<dbReference type="EC" id="3.6.4.-" evidence="19"/>
<evidence type="ECO:0000256" key="13">
    <source>
        <dbReference type="ARBA" id="ARBA00023125"/>
    </source>
</evidence>
<keyword evidence="11" id="KW-0805">Transcription regulation</keyword>
<dbReference type="GO" id="GO:0022857">
    <property type="term" value="F:transmembrane transporter activity"/>
    <property type="evidence" value="ECO:0007669"/>
    <property type="project" value="InterPro"/>
</dbReference>
<dbReference type="OrthoDB" id="372624at2759"/>
<evidence type="ECO:0000313" key="27">
    <source>
        <dbReference type="Proteomes" id="UP000185904"/>
    </source>
</evidence>
<feature type="region of interest" description="Disordered" evidence="21">
    <location>
        <begin position="1"/>
        <end position="221"/>
    </location>
</feature>
<dbReference type="CDD" id="cd18793">
    <property type="entry name" value="SF2_C_SNF"/>
    <property type="match status" value="1"/>
</dbReference>
<evidence type="ECO:0000259" key="23">
    <source>
        <dbReference type="PROSITE" id="PS51192"/>
    </source>
</evidence>
<keyword evidence="6" id="KW-0547">Nucleotide-binding</keyword>
<feature type="transmembrane region" description="Helical" evidence="22">
    <location>
        <begin position="1688"/>
        <end position="1714"/>
    </location>
</feature>
<feature type="transmembrane region" description="Helical" evidence="22">
    <location>
        <begin position="2049"/>
        <end position="2070"/>
    </location>
</feature>
<organism evidence="26 27">
    <name type="scientific">Fonsecaea nubica</name>
    <dbReference type="NCBI Taxonomy" id="856822"/>
    <lineage>
        <taxon>Eukaryota</taxon>
        <taxon>Fungi</taxon>
        <taxon>Dikarya</taxon>
        <taxon>Ascomycota</taxon>
        <taxon>Pezizomycotina</taxon>
        <taxon>Eurotiomycetes</taxon>
        <taxon>Chaetothyriomycetidae</taxon>
        <taxon>Chaetothyriales</taxon>
        <taxon>Herpotrichiellaceae</taxon>
        <taxon>Fonsecaea</taxon>
    </lineage>
</organism>
<evidence type="ECO:0000256" key="6">
    <source>
        <dbReference type="ARBA" id="ARBA00022741"/>
    </source>
</evidence>
<feature type="region of interest" description="Disordered" evidence="21">
    <location>
        <begin position="1626"/>
        <end position="1664"/>
    </location>
</feature>
<dbReference type="GeneID" id="34593355"/>
<feature type="coiled-coil region" evidence="20">
    <location>
        <begin position="637"/>
        <end position="678"/>
    </location>
</feature>
<comment type="subcellular location">
    <subcellularLocation>
        <location evidence="2">Membrane</location>
        <topology evidence="2">Multi-pass membrane protein</topology>
    </subcellularLocation>
    <subcellularLocation>
        <location evidence="1 19">Nucleus</location>
    </subcellularLocation>
</comment>
<dbReference type="PROSITE" id="PS51192">
    <property type="entry name" value="HELICASE_ATP_BIND_1"/>
    <property type="match status" value="1"/>
</dbReference>
<keyword evidence="5 22" id="KW-0812">Transmembrane</keyword>
<protein>
    <recommendedName>
        <fullName evidence="4 19">Chromatin-remodeling ATPase INO80</fullName>
        <ecNumber evidence="19">3.6.4.-</ecNumber>
    </recommendedName>
</protein>
<comment type="caution">
    <text evidence="26">The sequence shown here is derived from an EMBL/GenBank/DDBJ whole genome shotgun (WGS) entry which is preliminary data.</text>
</comment>
<keyword evidence="8 19" id="KW-0378">Hydrolase</keyword>
<feature type="transmembrane region" description="Helical" evidence="22">
    <location>
        <begin position="1810"/>
        <end position="1831"/>
    </location>
</feature>
<evidence type="ECO:0000256" key="5">
    <source>
        <dbReference type="ARBA" id="ARBA00022692"/>
    </source>
</evidence>
<comment type="domain">
    <text evidence="19">The DBINO region is involved in binding to DNA.</text>
</comment>
<dbReference type="GO" id="GO:0005524">
    <property type="term" value="F:ATP binding"/>
    <property type="evidence" value="ECO:0007669"/>
    <property type="project" value="UniProtKB-UniRule"/>
</dbReference>
<feature type="region of interest" description="Disordered" evidence="21">
    <location>
        <begin position="319"/>
        <end position="338"/>
    </location>
</feature>
<feature type="transmembrane region" description="Helical" evidence="22">
    <location>
        <begin position="1880"/>
        <end position="1901"/>
    </location>
</feature>
<feature type="region of interest" description="Disordered" evidence="21">
    <location>
        <begin position="2177"/>
        <end position="2224"/>
    </location>
</feature>